<protein>
    <recommendedName>
        <fullName evidence="3">RNase H type-1 domain-containing protein</fullName>
    </recommendedName>
</protein>
<comment type="caution">
    <text evidence="1">The sequence shown here is derived from an EMBL/GenBank/DDBJ whole genome shotgun (WGS) entry which is preliminary data.</text>
</comment>
<dbReference type="Proteomes" id="UP000593560">
    <property type="component" value="Unassembled WGS sequence"/>
</dbReference>
<feature type="non-terminal residue" evidence="1">
    <location>
        <position position="1"/>
    </location>
</feature>
<reference evidence="1 2" key="1">
    <citation type="journal article" date="2019" name="Genome Biol. Evol.">
        <title>Insights into the evolution of the New World diploid cottons (Gossypium, subgenus Houzingenia) based on genome sequencing.</title>
        <authorList>
            <person name="Grover C.E."/>
            <person name="Arick M.A. 2nd"/>
            <person name="Thrash A."/>
            <person name="Conover J.L."/>
            <person name="Sanders W.S."/>
            <person name="Peterson D.G."/>
            <person name="Frelichowski J.E."/>
            <person name="Scheffler J.A."/>
            <person name="Scheffler B.E."/>
            <person name="Wendel J.F."/>
        </authorList>
    </citation>
    <scope>NUCLEOTIDE SEQUENCE [LARGE SCALE GENOMIC DNA]</scope>
    <source>
        <strain evidence="1">0</strain>
        <tissue evidence="1">Leaf</tissue>
    </source>
</reference>
<name>A0A7J9GMG2_9ROSI</name>
<proteinExistence type="predicted"/>
<organism evidence="1 2">
    <name type="scientific">Gossypium harknessii</name>
    <dbReference type="NCBI Taxonomy" id="34285"/>
    <lineage>
        <taxon>Eukaryota</taxon>
        <taxon>Viridiplantae</taxon>
        <taxon>Streptophyta</taxon>
        <taxon>Embryophyta</taxon>
        <taxon>Tracheophyta</taxon>
        <taxon>Spermatophyta</taxon>
        <taxon>Magnoliopsida</taxon>
        <taxon>eudicotyledons</taxon>
        <taxon>Gunneridae</taxon>
        <taxon>Pentapetalae</taxon>
        <taxon>rosids</taxon>
        <taxon>malvids</taxon>
        <taxon>Malvales</taxon>
        <taxon>Malvaceae</taxon>
        <taxon>Malvoideae</taxon>
        <taxon>Gossypium</taxon>
    </lineage>
</organism>
<dbReference type="AlphaFoldDB" id="A0A7J9GMG2"/>
<dbReference type="EMBL" id="JABFAD010000005">
    <property type="protein sequence ID" value="MBA0798762.1"/>
    <property type="molecule type" value="Genomic_DNA"/>
</dbReference>
<evidence type="ECO:0000313" key="2">
    <source>
        <dbReference type="Proteomes" id="UP000593560"/>
    </source>
</evidence>
<evidence type="ECO:0008006" key="3">
    <source>
        <dbReference type="Google" id="ProtNLM"/>
    </source>
</evidence>
<dbReference type="OrthoDB" id="10543553at2759"/>
<gene>
    <name evidence="1" type="ORF">Gohar_009322</name>
</gene>
<accession>A0A7J9GMG2</accession>
<keyword evidence="2" id="KW-1185">Reference proteome</keyword>
<evidence type="ECO:0000313" key="1">
    <source>
        <dbReference type="EMBL" id="MBA0798762.1"/>
    </source>
</evidence>
<sequence length="158" mass="17957">MSLVGLESMCQSRSYGGLGMRIKESISENIVLGRSSFLSRSLSKDLVLLLLRVLCEMKVGTEFLGTIAIWGSVQLLTLNYGAFWMVSTSSKKEDMTRRIQYLLTEEGQWLVRHIPQEHNQPMDIIAKQAFGSKEDLQTLDSPLRGIQEILDMDRIKNF</sequence>